<dbReference type="Pfam" id="PF19077">
    <property type="entry name" value="Big_13"/>
    <property type="match status" value="2"/>
</dbReference>
<dbReference type="GO" id="GO:0005509">
    <property type="term" value="F:calcium ion binding"/>
    <property type="evidence" value="ECO:0007669"/>
    <property type="project" value="InterPro"/>
</dbReference>
<evidence type="ECO:0000313" key="5">
    <source>
        <dbReference type="Proteomes" id="UP000501128"/>
    </source>
</evidence>
<dbReference type="SMART" id="SM00736">
    <property type="entry name" value="CADG"/>
    <property type="match status" value="4"/>
</dbReference>
<sequence>MTTASANVNSVTSATLGGNVTADGGATVTERGIVYVAGSGTPTTSNTKVVIGNGPGSFSQQVTNLTLGTTYTARAYAINSIGTSYGNNVTFTTNTTVTSIIPNGTSPANAGSVQFTVTFASSVAGITTSNFATSPSSGITGSGIASVSGSGTTYTVTVNTGSGNGTLGLTLANDTGITPSISNEPFTGTSVYTIDKTAPAAPVVTIPSNGSFVSTTTPTYVGVAEASSTVTVIIDGSSIGTTTANGSGNWSLTPPTALAQGSHTVRSTAADAVGNVSSSSNTNNFTVDSVRPGVSISSSAGGNNSITRTSPIPFTVTFSENVTGFVQGGLSVTGGTVSGFSGSGTTYTFNVMPTSSGTTVVVNVASNTAQDPAGNGNTAAPQFSITAAPTIVVSPATLPDGTVGVAYAQALTASGGTAPYPYAITAGALPAGLTLSSAGIISGTPTAGGSFTFQVTATDASEAPGPYTGVRSYMVTIAAPTITLSPTTLPAGTQGTAYSQAIAASGGTSPYTYAITAGALPAGLTLASNGTLSGTPTAGGSFVFTVTATDASAAPGPYSGAWNYTLTINAPTITLSPTTLPAGTVGAAYSQAITASGGTSPYTYAITAGALPAGLTLASNGTLSGTPSGGTSTFTVTARDASTGSGPYTGARGYTVTIAAPTITLSPASLPDGTQGTAYSQTFTALGGTTPYAYAITSGALPSGMSFSSGGTLSGTPTSSGTFNFRVTATDASAAPGPYSGFRDYSLTIAPQPQTSTPIVTSPTNGALINITTPTYTGAAPAGSTVTVYVDDTSIGTTTTTGGGNWNLTQPTALAQGSHRVRATAQLSGQAVSGNSNTNTFTVVIPVTVATVTPTAVTSSGATLGGNVTDAGAGTVSERGVVYVAGNGTPTTSDTKVIIGAGVGSFAQAVTNLTASTTYSVRAYAINEAGTSYGTTQTFSTGTSLSIGSVTPSAVCAGATISVAYTSSSLGTPLQLYLSGPSNTSVLLTTLASSQASGTITAAIPANQVAGQYSVYLSGGGTTSSSVNVTVNAIPPAPTVSGSVVYCQNGPASPLSATPVSGAGLNWYGTNAIGGVPSGTAPVPIVSIPGTINYYVSQTANNCESPRAVISVTVTPLPQAPSTTPVTVCQNTTPVSLATGVTASPGASLNWYMTATGGVASGVAPVPQTNAVGQITYYVSQVINGCEGPRAAIIFTVNPLPVAALNNDGPLSCAKLTVTLMAASVPGSSYRFSNGASQVSSSNIATVSMSGPYSVTVTDGNGCSSSAQTTVGSDQDNPQASLTNDGPLTCAKTTVTLTAGGNGSYRFSNGATQIGTSNLATVNTGGVYSVTVTATNGCSATAQTTVEVNTTVAAPTLTASALSTENTPISVTASGCSGTINWTATGGTGTANGSVYTFTQVGNYALTATCTVGTCVSPSAPSLTLQIRPGGFAISSVELVRCQLLDAGRGQYEISLTPQYSGLNGSPVSFGVTNELAATTAPGPYTLRLYTDNATITLAATQANAQATYRYNWLAACNSTQPAPNRPPVVQPIPNQVLVVGQPYQLDLTTYFSDPDGQTLTFTATGLPTGLQLSGSRISGSPTQAGTSTVQVTALDPAGAQVVGSVVLQVNPAPVTPTPGMFSIAGVTGVRCETLSVGERRLSFSPVYTGLTGAPVSFGITNELAMTTAPGPYSLKLYTDNPVISLQATQGGTQASYRFEWLAACPTNPTTPPTGNRPPTVGTGLANQTAQVGQGFTLFIPAGTFVDPDNDQLQLSVSGLPTGLNFSAAQNAITGTPVQAGTSTIQVTATDPGGLSVSTSFVLTVQPAATTPTPTPGTFSIAGVTGVRCETLSVGERRLSFSPVYTGLTGAPVSFGVTNELSMTTAPGPYSLKLYTDNPTITLQATQGGTQASYRFEWLAACATSPNGRQAVAEAGSQLAVVVLGNPVVGESVEVAIRGVDGQSVELSLTDLAGNRLHLQRLPQVSADERVIIPVPTRQAMTILKVSTANQHQTVKLIRQ</sequence>
<accession>A0A7L5DMQ8</accession>
<dbReference type="EMBL" id="CP051677">
    <property type="protein sequence ID" value="QJD78771.1"/>
    <property type="molecule type" value="Genomic_DNA"/>
</dbReference>
<dbReference type="KEGG" id="srho:HH216_10280"/>
<feature type="domain" description="Dystroglycan-type cadherin-like" evidence="3">
    <location>
        <begin position="1720"/>
        <end position="1812"/>
    </location>
</feature>
<dbReference type="InterPro" id="IPR006644">
    <property type="entry name" value="Cadg"/>
</dbReference>
<feature type="domain" description="PKD/Chitinase" evidence="2">
    <location>
        <begin position="1529"/>
        <end position="1613"/>
    </location>
</feature>
<dbReference type="InterPro" id="IPR044016">
    <property type="entry name" value="Big_13"/>
</dbReference>
<dbReference type="SUPFAM" id="SSF49313">
    <property type="entry name" value="Cadherin-like"/>
    <property type="match status" value="6"/>
</dbReference>
<dbReference type="PANTHER" id="PTHR37494:SF1">
    <property type="entry name" value="STAPHYLOCOCCUS AUREUS SURFACE PROTEIN A"/>
    <property type="match status" value="1"/>
</dbReference>
<dbReference type="InterPro" id="IPR044023">
    <property type="entry name" value="Ig_7"/>
</dbReference>
<proteinExistence type="predicted"/>
<organism evidence="4 5">
    <name type="scientific">Spirosoma rhododendri</name>
    <dbReference type="NCBI Taxonomy" id="2728024"/>
    <lineage>
        <taxon>Bacteria</taxon>
        <taxon>Pseudomonadati</taxon>
        <taxon>Bacteroidota</taxon>
        <taxon>Cytophagia</taxon>
        <taxon>Cytophagales</taxon>
        <taxon>Cytophagaceae</taxon>
        <taxon>Spirosoma</taxon>
    </lineage>
</organism>
<dbReference type="NCBIfam" id="NF033510">
    <property type="entry name" value="Ca_tandemer"/>
    <property type="match status" value="2"/>
</dbReference>
<dbReference type="GO" id="GO:0016020">
    <property type="term" value="C:membrane"/>
    <property type="evidence" value="ECO:0007669"/>
    <property type="project" value="InterPro"/>
</dbReference>
<protein>
    <submittedName>
        <fullName evidence="4">Uncharacterized protein</fullName>
    </submittedName>
</protein>
<evidence type="ECO:0000313" key="4">
    <source>
        <dbReference type="EMBL" id="QJD78771.1"/>
    </source>
</evidence>
<dbReference type="Gene3D" id="2.60.40.10">
    <property type="entry name" value="Immunoglobulins"/>
    <property type="match status" value="7"/>
</dbReference>
<evidence type="ECO:0000259" key="3">
    <source>
        <dbReference type="SMART" id="SM00736"/>
    </source>
</evidence>
<dbReference type="Gene3D" id="2.60.40.1800">
    <property type="match status" value="2"/>
</dbReference>
<evidence type="ECO:0000259" key="2">
    <source>
        <dbReference type="SMART" id="SM00089"/>
    </source>
</evidence>
<dbReference type="InterPro" id="IPR013783">
    <property type="entry name" value="Ig-like_fold"/>
</dbReference>
<dbReference type="Pfam" id="PF19081">
    <property type="entry name" value="Ig_7"/>
    <property type="match status" value="2"/>
</dbReference>
<keyword evidence="5" id="KW-1185">Reference proteome</keyword>
<feature type="domain" description="PKD/Chitinase" evidence="2">
    <location>
        <begin position="1200"/>
        <end position="1276"/>
    </location>
</feature>
<dbReference type="Pfam" id="PF05345">
    <property type="entry name" value="He_PIG"/>
    <property type="match status" value="6"/>
</dbReference>
<feature type="domain" description="Dystroglycan-type cadherin-like" evidence="3">
    <location>
        <begin position="483"/>
        <end position="575"/>
    </location>
</feature>
<name>A0A7L5DMQ8_9BACT</name>
<gene>
    <name evidence="4" type="ORF">HH216_10280</name>
</gene>
<feature type="domain" description="Dystroglycan-type cadherin-like" evidence="3">
    <location>
        <begin position="1528"/>
        <end position="1617"/>
    </location>
</feature>
<feature type="domain" description="PKD/Chitinase" evidence="2">
    <location>
        <begin position="1736"/>
        <end position="1808"/>
    </location>
</feature>
<dbReference type="SMART" id="SM00089">
    <property type="entry name" value="PKD"/>
    <property type="match status" value="4"/>
</dbReference>
<dbReference type="PANTHER" id="PTHR37494">
    <property type="entry name" value="HEMAGGLUTININ"/>
    <property type="match status" value="1"/>
</dbReference>
<evidence type="ECO:0000256" key="1">
    <source>
        <dbReference type="SAM" id="MobiDB-lite"/>
    </source>
</evidence>
<dbReference type="RefSeq" id="WP_169550739.1">
    <property type="nucleotide sequence ID" value="NZ_CP051677.1"/>
</dbReference>
<reference evidence="4 5" key="1">
    <citation type="submission" date="2020-04" db="EMBL/GenBank/DDBJ databases">
        <title>Genome sequencing of novel species.</title>
        <authorList>
            <person name="Heo J."/>
            <person name="Kim S.-J."/>
            <person name="Kim J.-S."/>
            <person name="Hong S.-B."/>
            <person name="Kwon S.-W."/>
        </authorList>
    </citation>
    <scope>NUCLEOTIDE SEQUENCE [LARGE SCALE GENOMIC DNA]</scope>
    <source>
        <strain evidence="4 5">CJU-R4</strain>
    </source>
</reference>
<feature type="domain" description="PKD/Chitinase" evidence="2">
    <location>
        <begin position="1277"/>
        <end position="1351"/>
    </location>
</feature>
<dbReference type="InterPro" id="IPR022409">
    <property type="entry name" value="PKD/Chitinase_dom"/>
</dbReference>
<dbReference type="Proteomes" id="UP000501128">
    <property type="component" value="Chromosome"/>
</dbReference>
<feature type="domain" description="Dystroglycan-type cadherin-like" evidence="3">
    <location>
        <begin position="664"/>
        <end position="756"/>
    </location>
</feature>
<feature type="region of interest" description="Disordered" evidence="1">
    <location>
        <begin position="1264"/>
        <end position="1285"/>
    </location>
</feature>
<dbReference type="InterPro" id="IPR015919">
    <property type="entry name" value="Cadherin-like_sf"/>
</dbReference>